<protein>
    <submittedName>
        <fullName evidence="1">Uncharacterized protein</fullName>
    </submittedName>
</protein>
<comment type="caution">
    <text evidence="1">The sequence shown here is derived from an EMBL/GenBank/DDBJ whole genome shotgun (WGS) entry which is preliminary data.</text>
</comment>
<evidence type="ECO:0000313" key="1">
    <source>
        <dbReference type="EMBL" id="GAB1313114.1"/>
    </source>
</evidence>
<sequence>MSLFGNRDTGIHALLNRPRPGNLGALLAQPIPVARTSAGLWNLTRTVKEFMLALSGSAAEAKCLLINAMMVGGLRDDEWRCPIKAFQ</sequence>
<name>A0ABQ0G5S9_9PEZI</name>
<keyword evidence="2" id="KW-1185">Reference proteome</keyword>
<accession>A0ABQ0G5S9</accession>
<dbReference type="EMBL" id="BAAFSV010000002">
    <property type="protein sequence ID" value="GAB1313114.1"/>
    <property type="molecule type" value="Genomic_DNA"/>
</dbReference>
<dbReference type="Proteomes" id="UP001628179">
    <property type="component" value="Unassembled WGS sequence"/>
</dbReference>
<organism evidence="1 2">
    <name type="scientific">Madurella fahalii</name>
    <dbReference type="NCBI Taxonomy" id="1157608"/>
    <lineage>
        <taxon>Eukaryota</taxon>
        <taxon>Fungi</taxon>
        <taxon>Dikarya</taxon>
        <taxon>Ascomycota</taxon>
        <taxon>Pezizomycotina</taxon>
        <taxon>Sordariomycetes</taxon>
        <taxon>Sordariomycetidae</taxon>
        <taxon>Sordariales</taxon>
        <taxon>Sordariales incertae sedis</taxon>
        <taxon>Madurella</taxon>
    </lineage>
</organism>
<proteinExistence type="predicted"/>
<gene>
    <name evidence="1" type="ORF">MFIFM68171_03324</name>
</gene>
<reference evidence="1 2" key="1">
    <citation type="submission" date="2024-09" db="EMBL/GenBank/DDBJ databases">
        <title>Itraconazole resistance in Madurella fahalii resulting from another homologue of gene encoding cytochrome P450 14-alpha sterol demethylase (CYP51).</title>
        <authorList>
            <person name="Yoshioka I."/>
            <person name="Fahal A.H."/>
            <person name="Kaneko S."/>
            <person name="Yaguchi T."/>
        </authorList>
    </citation>
    <scope>NUCLEOTIDE SEQUENCE [LARGE SCALE GENOMIC DNA]</scope>
    <source>
        <strain evidence="1 2">IFM 68171</strain>
    </source>
</reference>
<dbReference type="RefSeq" id="XP_070914846.1">
    <property type="nucleotide sequence ID" value="XM_071058745.1"/>
</dbReference>
<dbReference type="GeneID" id="98174068"/>
<evidence type="ECO:0000313" key="2">
    <source>
        <dbReference type="Proteomes" id="UP001628179"/>
    </source>
</evidence>